<proteinExistence type="predicted"/>
<dbReference type="InterPro" id="IPR010331">
    <property type="entry name" value="ExoD"/>
</dbReference>
<name>A0A7X4GIT5_9SPHN</name>
<dbReference type="PIRSF" id="PIRSF033239">
    <property type="entry name" value="ExoD"/>
    <property type="match status" value="1"/>
</dbReference>
<feature type="transmembrane region" description="Helical" evidence="1">
    <location>
        <begin position="149"/>
        <end position="168"/>
    </location>
</feature>
<protein>
    <submittedName>
        <fullName evidence="2">Exopolysaccharide biosynthesis protein</fullName>
    </submittedName>
</protein>
<comment type="caution">
    <text evidence="2">The sequence shown here is derived from an EMBL/GenBank/DDBJ whole genome shotgun (WGS) entry which is preliminary data.</text>
</comment>
<feature type="transmembrane region" description="Helical" evidence="1">
    <location>
        <begin position="127"/>
        <end position="143"/>
    </location>
</feature>
<dbReference type="PANTHER" id="PTHR41795:SF1">
    <property type="entry name" value="EXOPOLYSACCHARIDE SYNTHESIS PROTEIN"/>
    <property type="match status" value="1"/>
</dbReference>
<feature type="transmembrane region" description="Helical" evidence="1">
    <location>
        <begin position="173"/>
        <end position="193"/>
    </location>
</feature>
<dbReference type="RefSeq" id="WP_160986936.1">
    <property type="nucleotide sequence ID" value="NZ_WVTD01000015.1"/>
</dbReference>
<evidence type="ECO:0000313" key="2">
    <source>
        <dbReference type="EMBL" id="MYL99431.1"/>
    </source>
</evidence>
<feature type="transmembrane region" description="Helical" evidence="1">
    <location>
        <begin position="54"/>
        <end position="73"/>
    </location>
</feature>
<organism evidence="2 3">
    <name type="scientific">Novosphingobium silvae</name>
    <dbReference type="NCBI Taxonomy" id="2692619"/>
    <lineage>
        <taxon>Bacteria</taxon>
        <taxon>Pseudomonadati</taxon>
        <taxon>Pseudomonadota</taxon>
        <taxon>Alphaproteobacteria</taxon>
        <taxon>Sphingomonadales</taxon>
        <taxon>Sphingomonadaceae</taxon>
        <taxon>Novosphingobium</taxon>
    </lineage>
</organism>
<dbReference type="Proteomes" id="UP000465810">
    <property type="component" value="Unassembled WGS sequence"/>
</dbReference>
<dbReference type="AlphaFoldDB" id="A0A7X4GIT5"/>
<keyword evidence="1" id="KW-0472">Membrane</keyword>
<sequence>MSKAHGAVSKMLDELEKLVEDNEKTTMGEIVEVLGQRSFGPFLLLPALLEMSPVGGIPGVPTALAAIIVLFAAQIVMGRKHMWLPGFLERRSLRTKRIGKAMPFLRKAGSFLDRWFHGRMKTLTQGAWLRGAAICVIVLALTVPPLELLPFASTAPMAAIAAFGLAMLVGDGLLMLAAFLCAGLAFAVGFGMIGRG</sequence>
<dbReference type="PANTHER" id="PTHR41795">
    <property type="entry name" value="EXOPOLYSACCHARIDE SYNTHESIS PROTEIN"/>
    <property type="match status" value="1"/>
</dbReference>
<evidence type="ECO:0000313" key="3">
    <source>
        <dbReference type="Proteomes" id="UP000465810"/>
    </source>
</evidence>
<accession>A0A7X4GIT5</accession>
<keyword evidence="3" id="KW-1185">Reference proteome</keyword>
<keyword evidence="1" id="KW-0812">Transmembrane</keyword>
<keyword evidence="1" id="KW-1133">Transmembrane helix</keyword>
<gene>
    <name evidence="2" type="ORF">GR702_16805</name>
</gene>
<evidence type="ECO:0000256" key="1">
    <source>
        <dbReference type="SAM" id="Phobius"/>
    </source>
</evidence>
<dbReference type="Pfam" id="PF06055">
    <property type="entry name" value="ExoD"/>
    <property type="match status" value="1"/>
</dbReference>
<dbReference type="EMBL" id="WVTD01000015">
    <property type="protein sequence ID" value="MYL99431.1"/>
    <property type="molecule type" value="Genomic_DNA"/>
</dbReference>
<reference evidence="2 3" key="1">
    <citation type="submission" date="2019-12" db="EMBL/GenBank/DDBJ databases">
        <authorList>
            <person name="Feng G."/>
            <person name="Zhu H."/>
        </authorList>
    </citation>
    <scope>NUCLEOTIDE SEQUENCE [LARGE SCALE GENOMIC DNA]</scope>
    <source>
        <strain evidence="2 3">FGD1</strain>
    </source>
</reference>